<accession>A0ABT6HXG4</accession>
<protein>
    <submittedName>
        <fullName evidence="2">Uncharacterized protein</fullName>
    </submittedName>
</protein>
<sequence>MLTERGPVTATAGKASQATVTLAEVAAVAGVPVPETGERLSDEQLVVVLRHLRYREDPPLSYRQAVAAFREAGFVGGEERIRRTWGELMSRDDATEAEKAAEDSETSHTNDDANADEEDEEEAGPRS</sequence>
<evidence type="ECO:0000256" key="1">
    <source>
        <dbReference type="SAM" id="MobiDB-lite"/>
    </source>
</evidence>
<keyword evidence="3" id="KW-1185">Reference proteome</keyword>
<reference evidence="2 3" key="1">
    <citation type="submission" date="2023-04" db="EMBL/GenBank/DDBJ databases">
        <title>Streptomyces chengmaiensis sp. nov. isolated from the stem of mangrove plant in Hainan.</title>
        <authorList>
            <person name="Huang X."/>
            <person name="Zhou S."/>
            <person name="Chu X."/>
            <person name="Xie Y."/>
            <person name="Lin Y."/>
        </authorList>
    </citation>
    <scope>NUCLEOTIDE SEQUENCE [LARGE SCALE GENOMIC DNA]</scope>
    <source>
        <strain evidence="2 3">HNM0663</strain>
    </source>
</reference>
<feature type="compositionally biased region" description="Basic and acidic residues" evidence="1">
    <location>
        <begin position="84"/>
        <end position="111"/>
    </location>
</feature>
<feature type="region of interest" description="Disordered" evidence="1">
    <location>
        <begin position="84"/>
        <end position="127"/>
    </location>
</feature>
<evidence type="ECO:0000313" key="2">
    <source>
        <dbReference type="EMBL" id="MDH2392988.1"/>
    </source>
</evidence>
<dbReference type="Proteomes" id="UP001223144">
    <property type="component" value="Unassembled WGS sequence"/>
</dbReference>
<evidence type="ECO:0000313" key="3">
    <source>
        <dbReference type="Proteomes" id="UP001223144"/>
    </source>
</evidence>
<organism evidence="2 3">
    <name type="scientific">Streptomyces chengmaiensis</name>
    <dbReference type="NCBI Taxonomy" id="3040919"/>
    <lineage>
        <taxon>Bacteria</taxon>
        <taxon>Bacillati</taxon>
        <taxon>Actinomycetota</taxon>
        <taxon>Actinomycetes</taxon>
        <taxon>Kitasatosporales</taxon>
        <taxon>Streptomycetaceae</taxon>
        <taxon>Streptomyces</taxon>
    </lineage>
</organism>
<gene>
    <name evidence="2" type="ORF">QCN29_30270</name>
</gene>
<comment type="caution">
    <text evidence="2">The sequence shown here is derived from an EMBL/GenBank/DDBJ whole genome shotgun (WGS) entry which is preliminary data.</text>
</comment>
<proteinExistence type="predicted"/>
<feature type="compositionally biased region" description="Acidic residues" evidence="1">
    <location>
        <begin position="113"/>
        <end position="127"/>
    </location>
</feature>
<dbReference type="EMBL" id="JARWBG010000053">
    <property type="protein sequence ID" value="MDH2392988.1"/>
    <property type="molecule type" value="Genomic_DNA"/>
</dbReference>
<name>A0ABT6HXG4_9ACTN</name>